<comment type="caution">
    <text evidence="1">The sequence shown here is derived from an EMBL/GenBank/DDBJ whole genome shotgun (WGS) entry which is preliminary data.</text>
</comment>
<evidence type="ECO:0000313" key="2">
    <source>
        <dbReference type="Proteomes" id="UP000735302"/>
    </source>
</evidence>
<dbReference type="AlphaFoldDB" id="A0AAV3ZAM8"/>
<accession>A0AAV3ZAM8</accession>
<evidence type="ECO:0000313" key="1">
    <source>
        <dbReference type="EMBL" id="GFN90983.1"/>
    </source>
</evidence>
<organism evidence="1 2">
    <name type="scientific">Plakobranchus ocellatus</name>
    <dbReference type="NCBI Taxonomy" id="259542"/>
    <lineage>
        <taxon>Eukaryota</taxon>
        <taxon>Metazoa</taxon>
        <taxon>Spiralia</taxon>
        <taxon>Lophotrochozoa</taxon>
        <taxon>Mollusca</taxon>
        <taxon>Gastropoda</taxon>
        <taxon>Heterobranchia</taxon>
        <taxon>Euthyneura</taxon>
        <taxon>Panpulmonata</taxon>
        <taxon>Sacoglossa</taxon>
        <taxon>Placobranchoidea</taxon>
        <taxon>Plakobranchidae</taxon>
        <taxon>Plakobranchus</taxon>
    </lineage>
</organism>
<reference evidence="1 2" key="1">
    <citation type="journal article" date="2021" name="Elife">
        <title>Chloroplast acquisition without the gene transfer in kleptoplastic sea slugs, Plakobranchus ocellatus.</title>
        <authorList>
            <person name="Maeda T."/>
            <person name="Takahashi S."/>
            <person name="Yoshida T."/>
            <person name="Shimamura S."/>
            <person name="Takaki Y."/>
            <person name="Nagai Y."/>
            <person name="Toyoda A."/>
            <person name="Suzuki Y."/>
            <person name="Arimoto A."/>
            <person name="Ishii H."/>
            <person name="Satoh N."/>
            <person name="Nishiyama T."/>
            <person name="Hasebe M."/>
            <person name="Maruyama T."/>
            <person name="Minagawa J."/>
            <person name="Obokata J."/>
            <person name="Shigenobu S."/>
        </authorList>
    </citation>
    <scope>NUCLEOTIDE SEQUENCE [LARGE SCALE GENOMIC DNA]</scope>
</reference>
<gene>
    <name evidence="1" type="ORF">PoB_001748900</name>
</gene>
<name>A0AAV3ZAM8_9GAST</name>
<keyword evidence="2" id="KW-1185">Reference proteome</keyword>
<sequence>MVGAHSTCLQSRSTLRKSKRRDILTMRRGRGCAWMRSRAVRKRWLRMSRRMSKILAVSTMVEPNFVVVHPLKSYLGLLGSHQTRKMAESLSSNLRQKGTCRSMVEIASATSVASATNAHNPITKLTPKTLL</sequence>
<dbReference type="EMBL" id="BLXT01002074">
    <property type="protein sequence ID" value="GFN90983.1"/>
    <property type="molecule type" value="Genomic_DNA"/>
</dbReference>
<dbReference type="Proteomes" id="UP000735302">
    <property type="component" value="Unassembled WGS sequence"/>
</dbReference>
<protein>
    <submittedName>
        <fullName evidence="1">Uncharacterized protein</fullName>
    </submittedName>
</protein>
<proteinExistence type="predicted"/>